<dbReference type="InterPro" id="IPR050624">
    <property type="entry name" value="HTH-type_Tx_Regulator"/>
</dbReference>
<dbReference type="InterPro" id="IPR001647">
    <property type="entry name" value="HTH_TetR"/>
</dbReference>
<keyword evidence="2 3" id="KW-0238">DNA-binding</keyword>
<organism evidence="5 6">
    <name type="scientific">Gottfriedia endophytica</name>
    <dbReference type="NCBI Taxonomy" id="2820819"/>
    <lineage>
        <taxon>Bacteria</taxon>
        <taxon>Bacillati</taxon>
        <taxon>Bacillota</taxon>
        <taxon>Bacilli</taxon>
        <taxon>Bacillales</taxon>
        <taxon>Bacillaceae</taxon>
        <taxon>Gottfriedia</taxon>
    </lineage>
</organism>
<evidence type="ECO:0000256" key="2">
    <source>
        <dbReference type="ARBA" id="ARBA00023125"/>
    </source>
</evidence>
<dbReference type="Proteomes" id="UP000682134">
    <property type="component" value="Unassembled WGS sequence"/>
</dbReference>
<dbReference type="RefSeq" id="WP_209404244.1">
    <property type="nucleotide sequence ID" value="NZ_JAGIYQ010000004.1"/>
</dbReference>
<reference evidence="5" key="1">
    <citation type="submission" date="2021-04" db="EMBL/GenBank/DDBJ databases">
        <title>Genome seq and assembly of Bacillus sp.</title>
        <authorList>
            <person name="Chhetri G."/>
        </authorList>
    </citation>
    <scope>NUCLEOTIDE SEQUENCE</scope>
    <source>
        <strain evidence="5">RG28</strain>
    </source>
</reference>
<protein>
    <submittedName>
        <fullName evidence="5">TetR/AcrR family transcriptional regulator</fullName>
    </submittedName>
</protein>
<feature type="DNA-binding region" description="H-T-H motif" evidence="3">
    <location>
        <begin position="35"/>
        <end position="54"/>
    </location>
</feature>
<dbReference type="AlphaFoldDB" id="A0A940SJ37"/>
<feature type="domain" description="HTH tetR-type" evidence="4">
    <location>
        <begin position="12"/>
        <end position="72"/>
    </location>
</feature>
<dbReference type="PROSITE" id="PS50977">
    <property type="entry name" value="HTH_TETR_2"/>
    <property type="match status" value="1"/>
</dbReference>
<comment type="caution">
    <text evidence="5">The sequence shown here is derived from an EMBL/GenBank/DDBJ whole genome shotgun (WGS) entry which is preliminary data.</text>
</comment>
<keyword evidence="1" id="KW-0678">Repressor</keyword>
<dbReference type="InterPro" id="IPR009057">
    <property type="entry name" value="Homeodomain-like_sf"/>
</dbReference>
<keyword evidence="6" id="KW-1185">Reference proteome</keyword>
<dbReference type="InterPro" id="IPR039532">
    <property type="entry name" value="TetR_C_Firmicutes"/>
</dbReference>
<evidence type="ECO:0000313" key="6">
    <source>
        <dbReference type="Proteomes" id="UP000682134"/>
    </source>
</evidence>
<accession>A0A940SJ37</accession>
<dbReference type="PANTHER" id="PTHR43479:SF7">
    <property type="entry name" value="TETR-FAMILY TRANSCRIPTIONAL REGULATOR"/>
    <property type="match status" value="1"/>
</dbReference>
<gene>
    <name evidence="5" type="ORF">J5Y03_07680</name>
</gene>
<dbReference type="Pfam" id="PF00440">
    <property type="entry name" value="TetR_N"/>
    <property type="match status" value="1"/>
</dbReference>
<dbReference type="Gene3D" id="1.10.357.10">
    <property type="entry name" value="Tetracycline Repressor, domain 2"/>
    <property type="match status" value="1"/>
</dbReference>
<dbReference type="EMBL" id="JAGIYQ010000004">
    <property type="protein sequence ID" value="MBP0725071.1"/>
    <property type="molecule type" value="Genomic_DNA"/>
</dbReference>
<evidence type="ECO:0000259" key="4">
    <source>
        <dbReference type="PROSITE" id="PS50977"/>
    </source>
</evidence>
<sequence length="202" mass="23580">MSIKNELDPRVKRTRLLLQEALLSLMSDKEFDAITVQDITKQAGVNRATFYAHYEDKYHMIRQICRDMLQQLVQATKFLEPSNNVPPEEMAYQSFLHLFEHIEENNYFYKVLLSRKGSTIFINRMYTLLQESYEKAIHYLQPNHLNIKVANDLLTSYITGATMSTIKNWLEKDMPYTPRYIAEQLLYLAKNGIFVAAGIGSK</sequence>
<dbReference type="PANTHER" id="PTHR43479">
    <property type="entry name" value="ACREF/ENVCD OPERON REPRESSOR-RELATED"/>
    <property type="match status" value="1"/>
</dbReference>
<dbReference type="GO" id="GO:0003677">
    <property type="term" value="F:DNA binding"/>
    <property type="evidence" value="ECO:0007669"/>
    <property type="project" value="UniProtKB-UniRule"/>
</dbReference>
<dbReference type="SUPFAM" id="SSF46689">
    <property type="entry name" value="Homeodomain-like"/>
    <property type="match status" value="1"/>
</dbReference>
<proteinExistence type="predicted"/>
<name>A0A940SJ37_9BACI</name>
<evidence type="ECO:0000313" key="5">
    <source>
        <dbReference type="EMBL" id="MBP0725071.1"/>
    </source>
</evidence>
<dbReference type="Pfam" id="PF14278">
    <property type="entry name" value="TetR_C_8"/>
    <property type="match status" value="1"/>
</dbReference>
<evidence type="ECO:0000256" key="1">
    <source>
        <dbReference type="ARBA" id="ARBA00022491"/>
    </source>
</evidence>
<evidence type="ECO:0000256" key="3">
    <source>
        <dbReference type="PROSITE-ProRule" id="PRU00335"/>
    </source>
</evidence>